<comment type="caution">
    <text evidence="3">The sequence shown here is derived from an EMBL/GenBank/DDBJ whole genome shotgun (WGS) entry which is preliminary data.</text>
</comment>
<feature type="region of interest" description="Disordered" evidence="1">
    <location>
        <begin position="130"/>
        <end position="170"/>
    </location>
</feature>
<name>A0A1V6NXW3_PENPO</name>
<reference evidence="4" key="1">
    <citation type="journal article" date="2017" name="Nat. Microbiol.">
        <title>Global analysis of biosynthetic gene clusters reveals vast potential of secondary metabolite production in Penicillium species.</title>
        <authorList>
            <person name="Nielsen J.C."/>
            <person name="Grijseels S."/>
            <person name="Prigent S."/>
            <person name="Ji B."/>
            <person name="Dainat J."/>
            <person name="Nielsen K.F."/>
            <person name="Frisvad J.C."/>
            <person name="Workman M."/>
            <person name="Nielsen J."/>
        </authorList>
    </citation>
    <scope>NUCLEOTIDE SEQUENCE [LARGE SCALE GENOMIC DNA]</scope>
    <source>
        <strain evidence="4">IBT 4502</strain>
    </source>
</reference>
<evidence type="ECO:0000313" key="4">
    <source>
        <dbReference type="Proteomes" id="UP000191408"/>
    </source>
</evidence>
<accession>A0A1V6NXW3</accession>
<feature type="transmembrane region" description="Helical" evidence="2">
    <location>
        <begin position="14"/>
        <end position="39"/>
    </location>
</feature>
<organism evidence="3 4">
    <name type="scientific">Penicillium polonicum</name>
    <dbReference type="NCBI Taxonomy" id="60169"/>
    <lineage>
        <taxon>Eukaryota</taxon>
        <taxon>Fungi</taxon>
        <taxon>Dikarya</taxon>
        <taxon>Ascomycota</taxon>
        <taxon>Pezizomycotina</taxon>
        <taxon>Eurotiomycetes</taxon>
        <taxon>Eurotiomycetidae</taxon>
        <taxon>Eurotiales</taxon>
        <taxon>Aspergillaceae</taxon>
        <taxon>Penicillium</taxon>
    </lineage>
</organism>
<gene>
    <name evidence="3" type="ORF">PENPOL_c002G09063</name>
</gene>
<keyword evidence="2" id="KW-1133">Transmembrane helix</keyword>
<dbReference type="AlphaFoldDB" id="A0A1V6NXW3"/>
<evidence type="ECO:0000313" key="3">
    <source>
        <dbReference type="EMBL" id="OQD69176.1"/>
    </source>
</evidence>
<keyword evidence="2" id="KW-0472">Membrane</keyword>
<dbReference type="EMBL" id="MDYM01000002">
    <property type="protein sequence ID" value="OQD69176.1"/>
    <property type="molecule type" value="Genomic_DNA"/>
</dbReference>
<evidence type="ECO:0000256" key="1">
    <source>
        <dbReference type="SAM" id="MobiDB-lite"/>
    </source>
</evidence>
<protein>
    <submittedName>
        <fullName evidence="3">Uncharacterized protein</fullName>
    </submittedName>
</protein>
<feature type="compositionally biased region" description="Low complexity" evidence="1">
    <location>
        <begin position="145"/>
        <end position="163"/>
    </location>
</feature>
<keyword evidence="2" id="KW-0812">Transmembrane</keyword>
<evidence type="ECO:0000256" key="2">
    <source>
        <dbReference type="SAM" id="Phobius"/>
    </source>
</evidence>
<proteinExistence type="predicted"/>
<dbReference type="Proteomes" id="UP000191408">
    <property type="component" value="Unassembled WGS sequence"/>
</dbReference>
<sequence>MADAVTLLTSTKEILLGVLAVVVITKDILINVLFLFFFFTSLSTTQPTLLTISPRNTKGHSTVPVSLIDSPIFAKPYNHIIQRDPALKRRFQELAPVQSLSETLGRVKPDPQVREASPMSSCDELIEGARGESSDNQNLLPNKDSPIFISSTSPSPSSKEQSPVLSSNSNLGQSQIISMTLRRVGHYTWIQINQRVSQSSFVHSKP</sequence>
<keyword evidence="4" id="KW-1185">Reference proteome</keyword>